<proteinExistence type="predicted"/>
<feature type="compositionally biased region" description="Polar residues" evidence="1">
    <location>
        <begin position="455"/>
        <end position="465"/>
    </location>
</feature>
<feature type="compositionally biased region" description="Low complexity" evidence="1">
    <location>
        <begin position="335"/>
        <end position="346"/>
    </location>
</feature>
<dbReference type="InterPro" id="IPR029063">
    <property type="entry name" value="SAM-dependent_MTases_sf"/>
</dbReference>
<comment type="caution">
    <text evidence="4">The sequence shown here is derived from an EMBL/GenBank/DDBJ whole genome shotgun (WGS) entry which is preliminary data.</text>
</comment>
<evidence type="ECO:0000259" key="3">
    <source>
        <dbReference type="Pfam" id="PF05050"/>
    </source>
</evidence>
<feature type="compositionally biased region" description="Basic residues" evidence="1">
    <location>
        <begin position="369"/>
        <end position="394"/>
    </location>
</feature>
<keyword evidence="2" id="KW-1133">Transmembrane helix</keyword>
<name>A0AA44DAX3_STRE0</name>
<keyword evidence="5" id="KW-1185">Reference proteome</keyword>
<protein>
    <submittedName>
        <fullName evidence="4">FkbM family methyltransferase</fullName>
    </submittedName>
</protein>
<gene>
    <name evidence="4" type="ORF">HGA06_02750</name>
</gene>
<feature type="region of interest" description="Disordered" evidence="1">
    <location>
        <begin position="269"/>
        <end position="289"/>
    </location>
</feature>
<dbReference type="InterPro" id="IPR006342">
    <property type="entry name" value="FkbM_mtfrase"/>
</dbReference>
<feature type="transmembrane region" description="Helical" evidence="2">
    <location>
        <begin position="72"/>
        <end position="91"/>
    </location>
</feature>
<accession>A0AA44DAX3</accession>
<keyword evidence="2" id="KW-0472">Membrane</keyword>
<feature type="transmembrane region" description="Helical" evidence="2">
    <location>
        <begin position="20"/>
        <end position="41"/>
    </location>
</feature>
<keyword evidence="4" id="KW-0808">Transferase</keyword>
<feature type="transmembrane region" description="Helical" evidence="2">
    <location>
        <begin position="47"/>
        <end position="65"/>
    </location>
</feature>
<dbReference type="Proteomes" id="UP000570003">
    <property type="component" value="Unassembled WGS sequence"/>
</dbReference>
<evidence type="ECO:0000256" key="1">
    <source>
        <dbReference type="SAM" id="MobiDB-lite"/>
    </source>
</evidence>
<dbReference type="PANTHER" id="PTHR34203">
    <property type="entry name" value="METHYLTRANSFERASE, FKBM FAMILY PROTEIN"/>
    <property type="match status" value="1"/>
</dbReference>
<dbReference type="NCBIfam" id="TIGR01444">
    <property type="entry name" value="fkbM_fam"/>
    <property type="match status" value="1"/>
</dbReference>
<evidence type="ECO:0000313" key="5">
    <source>
        <dbReference type="Proteomes" id="UP000570003"/>
    </source>
</evidence>
<dbReference type="AlphaFoldDB" id="A0AA44DAX3"/>
<feature type="compositionally biased region" description="Low complexity" evidence="1">
    <location>
        <begin position="480"/>
        <end position="489"/>
    </location>
</feature>
<dbReference type="Pfam" id="PF05050">
    <property type="entry name" value="Methyltransf_21"/>
    <property type="match status" value="1"/>
</dbReference>
<dbReference type="SUPFAM" id="SSF53335">
    <property type="entry name" value="S-adenosyl-L-methionine-dependent methyltransferases"/>
    <property type="match status" value="1"/>
</dbReference>
<dbReference type="PANTHER" id="PTHR34203:SF15">
    <property type="entry name" value="SLL1173 PROTEIN"/>
    <property type="match status" value="1"/>
</dbReference>
<dbReference type="EMBL" id="JAAXOU010000014">
    <property type="protein sequence ID" value="NKY13124.1"/>
    <property type="molecule type" value="Genomic_DNA"/>
</dbReference>
<feature type="compositionally biased region" description="Basic and acidic residues" evidence="1">
    <location>
        <begin position="470"/>
        <end position="479"/>
    </location>
</feature>
<feature type="region of interest" description="Disordered" evidence="1">
    <location>
        <begin position="315"/>
        <end position="494"/>
    </location>
</feature>
<dbReference type="GO" id="GO:0032259">
    <property type="term" value="P:methylation"/>
    <property type="evidence" value="ECO:0007669"/>
    <property type="project" value="UniProtKB-KW"/>
</dbReference>
<dbReference type="Gene3D" id="3.40.50.150">
    <property type="entry name" value="Vaccinia Virus protein VP39"/>
    <property type="match status" value="1"/>
</dbReference>
<evidence type="ECO:0000256" key="2">
    <source>
        <dbReference type="SAM" id="Phobius"/>
    </source>
</evidence>
<dbReference type="InterPro" id="IPR052514">
    <property type="entry name" value="SAM-dependent_MTase"/>
</dbReference>
<reference evidence="4 5" key="1">
    <citation type="submission" date="2020-04" db="EMBL/GenBank/DDBJ databases">
        <title>MicrobeNet Type strains.</title>
        <authorList>
            <person name="Nicholson A.C."/>
        </authorList>
    </citation>
    <scope>NUCLEOTIDE SEQUENCE [LARGE SCALE GENOMIC DNA]</scope>
    <source>
        <strain evidence="4 5">DSM 40738</strain>
    </source>
</reference>
<sequence length="741" mass="78171">MLRQWTARRARRRSVGRLRVAGWGLYAVHAVHAVLLAVLTALPTHRVWGTVAAVGYGIAALLAAYRPHRPRWLPGAVAALGATVVPLLLLGTARTQSEVRVVEDAAALLLRTGAPCFPAPDQLSEYNPYLPGMVVFGLPRAFFGEGEWTDARWWFTAGFVAAVPAALRGTRTPGRGGPEGERGLPGRPAGSVPVLLGLLACPVVGLPLTAGGVDLPVVGLMCLGLAHAGRARAGRAGVFPGPAAVLKWTAWPAVPVAVALLAANAVHRRRASSPGADAPPDGSGTRDGTRAALRCSVVTAVIATAGTLPVAIADGTGARPAHGPLPARHDGRPVARGQSSAGSSARPVPGRNGRRGGSRGSRADDGRFPRRPSTAHRLGRGRTARPRPLRRLLSRSRDPFRLLRLPLGADHLPPPRRPEHRACRHSRAPGVPGRTADPPARSRPAHPCPPLTTGDPVSSDTSRNLRGTGRRVDPVRSRADAPGAAGRRSAPARRPFRLSRASGVLRRLGGRVSFVEGELAGLAAVVPAGGTCLDVGAEYGLYTYVLADLVGRSGTVHSFEPLPGAFTVLSAGSAVLGCRGTVRRHRAALGARVESSEMSLPVRRGLPVHGRAFVTSGADGLGPNEEFTGERRVPVRVTTVDALRTGGVLGRVDFVKADVEGAEPAVLLGAARTLRGDRPAVLLEIEERHLAKYGWSARGVVDLMERQGYRMYAWRNARWRPVPRVTGEGRNYLFVTDRDGA</sequence>
<feature type="domain" description="Methyltransferase FkbM" evidence="3">
    <location>
        <begin position="534"/>
        <end position="711"/>
    </location>
</feature>
<evidence type="ECO:0000313" key="4">
    <source>
        <dbReference type="EMBL" id="NKY13124.1"/>
    </source>
</evidence>
<dbReference type="GO" id="GO:0008168">
    <property type="term" value="F:methyltransferase activity"/>
    <property type="evidence" value="ECO:0007669"/>
    <property type="project" value="UniProtKB-KW"/>
</dbReference>
<organism evidence="4 5">
    <name type="scientific">Streptomyces somaliensis (strain ATCC 33201 / DSM 40738 / JCM 12659 / KCTC 9044 / NCTC 11332 / NRRL B-12077 / IP 733)</name>
    <dbReference type="NCBI Taxonomy" id="1134445"/>
    <lineage>
        <taxon>Bacteria</taxon>
        <taxon>Bacillati</taxon>
        <taxon>Actinomycetota</taxon>
        <taxon>Actinomycetes</taxon>
        <taxon>Kitasatosporales</taxon>
        <taxon>Streptomycetaceae</taxon>
        <taxon>Streptomyces</taxon>
    </lineage>
</organism>
<keyword evidence="2" id="KW-0812">Transmembrane</keyword>
<keyword evidence="4" id="KW-0489">Methyltransferase</keyword>